<evidence type="ECO:0000256" key="1">
    <source>
        <dbReference type="SAM" id="MobiDB-lite"/>
    </source>
</evidence>
<dbReference type="EMBL" id="LAZR01009633">
    <property type="protein sequence ID" value="KKM71443.1"/>
    <property type="molecule type" value="Genomic_DNA"/>
</dbReference>
<gene>
    <name evidence="2" type="ORF">LCGC14_1430520</name>
</gene>
<evidence type="ECO:0000313" key="2">
    <source>
        <dbReference type="EMBL" id="KKM71443.1"/>
    </source>
</evidence>
<sequence length="37" mass="4124">MKVYRTVYQNQSVDPTGPPLEGNVTQASDWIDDLDAV</sequence>
<organism evidence="2">
    <name type="scientific">marine sediment metagenome</name>
    <dbReference type="NCBI Taxonomy" id="412755"/>
    <lineage>
        <taxon>unclassified sequences</taxon>
        <taxon>metagenomes</taxon>
        <taxon>ecological metagenomes</taxon>
    </lineage>
</organism>
<feature type="region of interest" description="Disordered" evidence="1">
    <location>
        <begin position="1"/>
        <end position="28"/>
    </location>
</feature>
<proteinExistence type="predicted"/>
<feature type="non-terminal residue" evidence="2">
    <location>
        <position position="37"/>
    </location>
</feature>
<reference evidence="2" key="1">
    <citation type="journal article" date="2015" name="Nature">
        <title>Complex archaea that bridge the gap between prokaryotes and eukaryotes.</title>
        <authorList>
            <person name="Spang A."/>
            <person name="Saw J.H."/>
            <person name="Jorgensen S.L."/>
            <person name="Zaremba-Niedzwiedzka K."/>
            <person name="Martijn J."/>
            <person name="Lind A.E."/>
            <person name="van Eijk R."/>
            <person name="Schleper C."/>
            <person name="Guy L."/>
            <person name="Ettema T.J."/>
        </authorList>
    </citation>
    <scope>NUCLEOTIDE SEQUENCE</scope>
</reference>
<protein>
    <submittedName>
        <fullName evidence="2">Uncharacterized protein</fullName>
    </submittedName>
</protein>
<comment type="caution">
    <text evidence="2">The sequence shown here is derived from an EMBL/GenBank/DDBJ whole genome shotgun (WGS) entry which is preliminary data.</text>
</comment>
<name>A0A0F9JP31_9ZZZZ</name>
<accession>A0A0F9JP31</accession>
<dbReference type="AlphaFoldDB" id="A0A0F9JP31"/>